<dbReference type="PANTHER" id="PTHR48107:SF16">
    <property type="entry name" value="NADPH-DEPENDENT ALDEHYDE REDUCTASE 1, CHLOROPLASTIC"/>
    <property type="match status" value="1"/>
</dbReference>
<dbReference type="PRINTS" id="PR00080">
    <property type="entry name" value="SDRFAMILY"/>
</dbReference>
<comment type="caution">
    <text evidence="4">The sequence shown here is derived from an EMBL/GenBank/DDBJ whole genome shotgun (WGS) entry which is preliminary data.</text>
</comment>
<reference evidence="4" key="1">
    <citation type="submission" date="2020-11" db="EMBL/GenBank/DDBJ databases">
        <authorList>
            <consortium name="DOE Joint Genome Institute"/>
            <person name="Ahrendt S."/>
            <person name="Riley R."/>
            <person name="Andreopoulos W."/>
            <person name="Labutti K."/>
            <person name="Pangilinan J."/>
            <person name="Ruiz-Duenas F.J."/>
            <person name="Barrasa J.M."/>
            <person name="Sanchez-Garcia M."/>
            <person name="Camarero S."/>
            <person name="Miyauchi S."/>
            <person name="Serrano A."/>
            <person name="Linde D."/>
            <person name="Babiker R."/>
            <person name="Drula E."/>
            <person name="Ayuso-Fernandez I."/>
            <person name="Pacheco R."/>
            <person name="Padilla G."/>
            <person name="Ferreira P."/>
            <person name="Barriuso J."/>
            <person name="Kellner H."/>
            <person name="Castanera R."/>
            <person name="Alfaro M."/>
            <person name="Ramirez L."/>
            <person name="Pisabarro A.G."/>
            <person name="Kuo A."/>
            <person name="Tritt A."/>
            <person name="Lipzen A."/>
            <person name="He G."/>
            <person name="Yan M."/>
            <person name="Ng V."/>
            <person name="Cullen D."/>
            <person name="Martin F."/>
            <person name="Rosso M.-N."/>
            <person name="Henrissat B."/>
            <person name="Hibbett D."/>
            <person name="Martinez A.T."/>
            <person name="Grigoriev I.V."/>
        </authorList>
    </citation>
    <scope>NUCLEOTIDE SEQUENCE</scope>
    <source>
        <strain evidence="4">CIRM-BRFM 674</strain>
    </source>
</reference>
<dbReference type="GO" id="GO:0016614">
    <property type="term" value="F:oxidoreductase activity, acting on CH-OH group of donors"/>
    <property type="evidence" value="ECO:0007669"/>
    <property type="project" value="UniProtKB-ARBA"/>
</dbReference>
<evidence type="ECO:0000256" key="2">
    <source>
        <dbReference type="ARBA" id="ARBA00022857"/>
    </source>
</evidence>
<dbReference type="SUPFAM" id="SSF51735">
    <property type="entry name" value="NAD(P)-binding Rossmann-fold domains"/>
    <property type="match status" value="1"/>
</dbReference>
<dbReference type="PROSITE" id="PS00061">
    <property type="entry name" value="ADH_SHORT"/>
    <property type="match status" value="1"/>
</dbReference>
<keyword evidence="2" id="KW-0521">NADP</keyword>
<dbReference type="PRINTS" id="PR00081">
    <property type="entry name" value="GDHRDH"/>
</dbReference>
<gene>
    <name evidence="4" type="ORF">BDN70DRAFT_909309</name>
</gene>
<dbReference type="EMBL" id="MU155632">
    <property type="protein sequence ID" value="KAF9471729.1"/>
    <property type="molecule type" value="Genomic_DNA"/>
</dbReference>
<proteinExistence type="inferred from homology"/>
<protein>
    <submittedName>
        <fullName evidence="4">NAD(P)-binding protein</fullName>
    </submittedName>
</protein>
<dbReference type="PANTHER" id="PTHR48107">
    <property type="entry name" value="NADPH-DEPENDENT ALDEHYDE REDUCTASE-LIKE PROTEIN, CHLOROPLASTIC-RELATED"/>
    <property type="match status" value="1"/>
</dbReference>
<keyword evidence="5" id="KW-1185">Reference proteome</keyword>
<sequence length="318" mass="33897">MSAQDIVTAYSVAVPEKQSQEMPGLDKKMTPHLEYTKLEIWDDEGKPSLVEYQGSGKLKGKTAIITGADSGIGRAAAIMFAREGCSGITITYLPEEEADAKDAKKIIEDSGAKCNITSADLMDEAACKKVVDDHLRAFGKLNILVNNASKQLFCKQFENIDLKNVESTFRSNILQMFALTKFALPHLNRGASIINTTSVTAYRGSGSLVDYSATKGAIMSFTRSLAVQLASKGIRVNAVAPGPIVTALQSGSRSAENMEGFGVGMPLHGRAGQPAEAGPSYVFLASSDSNILTGQVIHINSKSAFTCSFLRCVVDTAV</sequence>
<dbReference type="Gene3D" id="3.40.50.720">
    <property type="entry name" value="NAD(P)-binding Rossmann-like Domain"/>
    <property type="match status" value="1"/>
</dbReference>
<evidence type="ECO:0000313" key="5">
    <source>
        <dbReference type="Proteomes" id="UP000807469"/>
    </source>
</evidence>
<evidence type="ECO:0000256" key="3">
    <source>
        <dbReference type="ARBA" id="ARBA00023002"/>
    </source>
</evidence>
<name>A0A9P6CT42_9AGAR</name>
<dbReference type="OrthoDB" id="1393670at2759"/>
<dbReference type="FunFam" id="3.40.50.720:FF:000084">
    <property type="entry name" value="Short-chain dehydrogenase reductase"/>
    <property type="match status" value="1"/>
</dbReference>
<dbReference type="Proteomes" id="UP000807469">
    <property type="component" value="Unassembled WGS sequence"/>
</dbReference>
<evidence type="ECO:0000256" key="1">
    <source>
        <dbReference type="ARBA" id="ARBA00006484"/>
    </source>
</evidence>
<dbReference type="Pfam" id="PF13561">
    <property type="entry name" value="adh_short_C2"/>
    <property type="match status" value="1"/>
</dbReference>
<organism evidence="4 5">
    <name type="scientific">Pholiota conissans</name>
    <dbReference type="NCBI Taxonomy" id="109636"/>
    <lineage>
        <taxon>Eukaryota</taxon>
        <taxon>Fungi</taxon>
        <taxon>Dikarya</taxon>
        <taxon>Basidiomycota</taxon>
        <taxon>Agaricomycotina</taxon>
        <taxon>Agaricomycetes</taxon>
        <taxon>Agaricomycetidae</taxon>
        <taxon>Agaricales</taxon>
        <taxon>Agaricineae</taxon>
        <taxon>Strophariaceae</taxon>
        <taxon>Pholiota</taxon>
    </lineage>
</organism>
<dbReference type="InterPro" id="IPR002347">
    <property type="entry name" value="SDR_fam"/>
</dbReference>
<dbReference type="InterPro" id="IPR020904">
    <property type="entry name" value="Sc_DH/Rdtase_CS"/>
</dbReference>
<keyword evidence="3" id="KW-0560">Oxidoreductase</keyword>
<accession>A0A9P6CT42</accession>
<dbReference type="InterPro" id="IPR036291">
    <property type="entry name" value="NAD(P)-bd_dom_sf"/>
</dbReference>
<evidence type="ECO:0000313" key="4">
    <source>
        <dbReference type="EMBL" id="KAF9471729.1"/>
    </source>
</evidence>
<dbReference type="AlphaFoldDB" id="A0A9P6CT42"/>
<comment type="similarity">
    <text evidence="1">Belongs to the short-chain dehydrogenases/reductases (SDR) family.</text>
</comment>